<dbReference type="CDD" id="cd00303">
    <property type="entry name" value="retropepsin_like"/>
    <property type="match status" value="1"/>
</dbReference>
<dbReference type="Gene3D" id="2.40.70.10">
    <property type="entry name" value="Acid Proteases"/>
    <property type="match status" value="1"/>
</dbReference>
<keyword evidence="1" id="KW-0378">Hydrolase</keyword>
<accession>A0A1R3G204</accession>
<dbReference type="GO" id="GO:0006508">
    <property type="term" value="P:proteolysis"/>
    <property type="evidence" value="ECO:0007669"/>
    <property type="project" value="UniProtKB-KW"/>
</dbReference>
<sequence length="241" mass="26963">MTEFREMLEMVVAKHELSAKSAEQSPMSDALEWQQYLINTMGDINALPWTNYATAMRERFASNEFSDPLAELVALKHTGLSIFTGNLKVEVARQLKLYRPQTLNQEMVQNDPEFIEQLVVLLHAIYGTSGFQTMRIICKIKNHTLIALVDSGSTHFISTSTAKFLGLFINSKEKTDVSVANGASMTSLGRCSGLQWESQGLCFSSDFLVIPVKGCDIVLGIKWLVTLGPILWDFEALNMQF</sequence>
<reference evidence="2" key="1">
    <citation type="submission" date="2013-09" db="EMBL/GenBank/DDBJ databases">
        <title>Corchorus olitorius genome sequencing.</title>
        <authorList>
            <person name="Alam M."/>
            <person name="Haque M.S."/>
            <person name="Islam M.S."/>
            <person name="Emdad E.M."/>
            <person name="Islam M.M."/>
            <person name="Ahmed B."/>
            <person name="Halim A."/>
            <person name="Hossen Q.M.M."/>
            <person name="Hossain M.Z."/>
            <person name="Ahmed R."/>
            <person name="Khan M.M."/>
            <person name="Islam R."/>
            <person name="Rashid M.M."/>
            <person name="Khan S.A."/>
            <person name="Rahman M.S."/>
            <person name="Alam M."/>
            <person name="Yahiya A.S."/>
            <person name="Khan M.S."/>
            <person name="Azam M.S."/>
            <person name="Haque T."/>
            <person name="Lashkar M.Z.H."/>
            <person name="Akhand A.I."/>
            <person name="Morshed G."/>
            <person name="Roy S."/>
            <person name="Uddin K.S."/>
            <person name="Rabeya T."/>
            <person name="Hossain A.S."/>
            <person name="Chowdhury A."/>
            <person name="Snigdha A.R."/>
            <person name="Mortoza M.S."/>
            <person name="Matin S.A."/>
            <person name="Hoque S.M.E."/>
            <person name="Islam M.K."/>
            <person name="Roy D.K."/>
            <person name="Haider R."/>
            <person name="Moosa M.M."/>
            <person name="Elias S.M."/>
            <person name="Hasan A.M."/>
            <person name="Jahan S."/>
            <person name="Shafiuddin M."/>
            <person name="Mahmood N."/>
            <person name="Shommy N.S."/>
        </authorList>
    </citation>
    <scope>NUCLEOTIDE SEQUENCE [LARGE SCALE GENOMIC DNA]</scope>
    <source>
        <strain evidence="2">cv. O-4</strain>
    </source>
</reference>
<name>A0A1R3G204_9ROSI</name>
<keyword evidence="1" id="KW-0645">Protease</keyword>
<proteinExistence type="predicted"/>
<dbReference type="InterPro" id="IPR021109">
    <property type="entry name" value="Peptidase_aspartic_dom_sf"/>
</dbReference>
<dbReference type="SUPFAM" id="SSF50630">
    <property type="entry name" value="Acid proteases"/>
    <property type="match status" value="1"/>
</dbReference>
<comment type="caution">
    <text evidence="1">The sequence shown here is derived from an EMBL/GenBank/DDBJ whole genome shotgun (WGS) entry which is preliminary data.</text>
</comment>
<organism evidence="1 2">
    <name type="scientific">Corchorus olitorius</name>
    <dbReference type="NCBI Taxonomy" id="93759"/>
    <lineage>
        <taxon>Eukaryota</taxon>
        <taxon>Viridiplantae</taxon>
        <taxon>Streptophyta</taxon>
        <taxon>Embryophyta</taxon>
        <taxon>Tracheophyta</taxon>
        <taxon>Spermatophyta</taxon>
        <taxon>Magnoliopsida</taxon>
        <taxon>eudicotyledons</taxon>
        <taxon>Gunneridae</taxon>
        <taxon>Pentapetalae</taxon>
        <taxon>rosids</taxon>
        <taxon>malvids</taxon>
        <taxon>Malvales</taxon>
        <taxon>Malvaceae</taxon>
        <taxon>Grewioideae</taxon>
        <taxon>Apeibeae</taxon>
        <taxon>Corchorus</taxon>
    </lineage>
</organism>
<evidence type="ECO:0000313" key="1">
    <source>
        <dbReference type="EMBL" id="OMO52118.1"/>
    </source>
</evidence>
<dbReference type="Proteomes" id="UP000187203">
    <property type="component" value="Unassembled WGS sequence"/>
</dbReference>
<dbReference type="Pfam" id="PF08284">
    <property type="entry name" value="RVP_2"/>
    <property type="match status" value="1"/>
</dbReference>
<dbReference type="OrthoDB" id="999913at2759"/>
<keyword evidence="2" id="KW-1185">Reference proteome</keyword>
<dbReference type="AlphaFoldDB" id="A0A1R3G204"/>
<dbReference type="EMBL" id="AWUE01023922">
    <property type="protein sequence ID" value="OMO52118.1"/>
    <property type="molecule type" value="Genomic_DNA"/>
</dbReference>
<evidence type="ECO:0000313" key="2">
    <source>
        <dbReference type="Proteomes" id="UP000187203"/>
    </source>
</evidence>
<protein>
    <submittedName>
        <fullName evidence="1">Retroviral aspartyl protease</fullName>
    </submittedName>
</protein>
<dbReference type="GO" id="GO:0008233">
    <property type="term" value="F:peptidase activity"/>
    <property type="evidence" value="ECO:0007669"/>
    <property type="project" value="UniProtKB-KW"/>
</dbReference>
<gene>
    <name evidence="1" type="ORF">COLO4_37407</name>
</gene>